<reference evidence="1" key="1">
    <citation type="submission" date="2016-11" db="EMBL/GenBank/DDBJ databases">
        <title>The genome of Nicotiana attenuata.</title>
        <authorList>
            <person name="Xu S."/>
            <person name="Brockmoeller T."/>
            <person name="Gaquerel E."/>
            <person name="Navarro A."/>
            <person name="Kuhl H."/>
            <person name="Gase K."/>
            <person name="Ling Z."/>
            <person name="Zhou W."/>
            <person name="Kreitzer C."/>
            <person name="Stanke M."/>
            <person name="Tang H."/>
            <person name="Lyons E."/>
            <person name="Pandey P."/>
            <person name="Pandey S.P."/>
            <person name="Timmermann B."/>
            <person name="Baldwin I.T."/>
        </authorList>
    </citation>
    <scope>NUCLEOTIDE SEQUENCE [LARGE SCALE GENOMIC DNA]</scope>
    <source>
        <strain evidence="1">UT</strain>
    </source>
</reference>
<sequence length="189" mass="21181">MSNYVVYLETTTFFYAPPVPTSQEDEDEWLVYQVTRGLTKQSDDVVPLSHDSFIEHQLTIVPSVPDPSVLEPAPSALARLPIIQVYSRRQETSSNTYPASVSSSSDPPLDDLPENLELPIALRKGIRTCKSTYPIANYVFYDHLSDVSSSLIAFLDSIFVPETVKEALSHPGWRDAMLEEIHALDENHT</sequence>
<organism evidence="1 2">
    <name type="scientific">Nicotiana attenuata</name>
    <name type="common">Coyote tobacco</name>
    <dbReference type="NCBI Taxonomy" id="49451"/>
    <lineage>
        <taxon>Eukaryota</taxon>
        <taxon>Viridiplantae</taxon>
        <taxon>Streptophyta</taxon>
        <taxon>Embryophyta</taxon>
        <taxon>Tracheophyta</taxon>
        <taxon>Spermatophyta</taxon>
        <taxon>Magnoliopsida</taxon>
        <taxon>eudicotyledons</taxon>
        <taxon>Gunneridae</taxon>
        <taxon>Pentapetalae</taxon>
        <taxon>asterids</taxon>
        <taxon>lamiids</taxon>
        <taxon>Solanales</taxon>
        <taxon>Solanaceae</taxon>
        <taxon>Nicotianoideae</taxon>
        <taxon>Nicotianeae</taxon>
        <taxon>Nicotiana</taxon>
    </lineage>
</organism>
<keyword evidence="2" id="KW-1185">Reference proteome</keyword>
<dbReference type="Gramene" id="OIT27669">
    <property type="protein sequence ID" value="OIT27669"/>
    <property type="gene ID" value="A4A49_33936"/>
</dbReference>
<dbReference type="EMBL" id="MJEQ01002319">
    <property type="protein sequence ID" value="OIT27669.1"/>
    <property type="molecule type" value="Genomic_DNA"/>
</dbReference>
<dbReference type="Proteomes" id="UP000187609">
    <property type="component" value="Unassembled WGS sequence"/>
</dbReference>
<comment type="caution">
    <text evidence="1">The sequence shown here is derived from an EMBL/GenBank/DDBJ whole genome shotgun (WGS) entry which is preliminary data.</text>
</comment>
<evidence type="ECO:0008006" key="3">
    <source>
        <dbReference type="Google" id="ProtNLM"/>
    </source>
</evidence>
<dbReference type="AlphaFoldDB" id="A0A1J6KC57"/>
<evidence type="ECO:0000313" key="1">
    <source>
        <dbReference type="EMBL" id="OIT27669.1"/>
    </source>
</evidence>
<name>A0A1J6KC57_NICAT</name>
<evidence type="ECO:0000313" key="2">
    <source>
        <dbReference type="Proteomes" id="UP000187609"/>
    </source>
</evidence>
<proteinExistence type="predicted"/>
<gene>
    <name evidence="1" type="ORF">A4A49_33936</name>
</gene>
<protein>
    <recommendedName>
        <fullName evidence="3">Mitochondrial protein</fullName>
    </recommendedName>
</protein>
<accession>A0A1J6KC57</accession>